<keyword evidence="6" id="KW-1185">Reference proteome</keyword>
<keyword evidence="1 2" id="KW-0195">Cyclin</keyword>
<reference evidence="5 6" key="1">
    <citation type="journal article" date="2015" name="Plant Cell">
        <title>Oil accumulation by the oleaginous diatom Fistulifera solaris as revealed by the genome and transcriptome.</title>
        <authorList>
            <person name="Tanaka T."/>
            <person name="Maeda Y."/>
            <person name="Veluchamy A."/>
            <person name="Tanaka M."/>
            <person name="Abida H."/>
            <person name="Marechal E."/>
            <person name="Bowler C."/>
            <person name="Muto M."/>
            <person name="Sunaga Y."/>
            <person name="Tanaka M."/>
            <person name="Yoshino T."/>
            <person name="Taniguchi T."/>
            <person name="Fukuda Y."/>
            <person name="Nemoto M."/>
            <person name="Matsumoto M."/>
            <person name="Wong P.S."/>
            <person name="Aburatani S."/>
            <person name="Fujibuchi W."/>
        </authorList>
    </citation>
    <scope>NUCLEOTIDE SEQUENCE [LARGE SCALE GENOMIC DNA]</scope>
    <source>
        <strain evidence="5 6">JPCC DA0580</strain>
    </source>
</reference>
<dbReference type="OrthoDB" id="64224at2759"/>
<evidence type="ECO:0000256" key="1">
    <source>
        <dbReference type="ARBA" id="ARBA00023127"/>
    </source>
</evidence>
<feature type="compositionally biased region" description="Polar residues" evidence="3">
    <location>
        <begin position="310"/>
        <end position="319"/>
    </location>
</feature>
<dbReference type="SUPFAM" id="SSF47954">
    <property type="entry name" value="Cyclin-like"/>
    <property type="match status" value="1"/>
</dbReference>
<evidence type="ECO:0000259" key="4">
    <source>
        <dbReference type="SMART" id="SM00385"/>
    </source>
</evidence>
<accession>A0A1Z5JYU4</accession>
<dbReference type="EMBL" id="BDSP01000133">
    <property type="protein sequence ID" value="GAX18998.1"/>
    <property type="molecule type" value="Genomic_DNA"/>
</dbReference>
<dbReference type="InterPro" id="IPR039361">
    <property type="entry name" value="Cyclin"/>
</dbReference>
<sequence>MFISREAIRFSSSQTTTFNQQDHNICNNMDQAFDIIAALRKQEQSYAVSDWALLEELEQTYSSGRRAPIVDAYAREKLASWCFQVIDYCEMNRETVSIAFSYLDRYLCTSAGKKARTVKSRFRLACMTCFYTAIKVHERTAMNPAVFMKLSEGSYSQNDFEQMEREIIDALRWKMHPPTPMSFVRCTLDLLPPGYFMKDQLDLLLELAHIQTEAAVTKHEFVTVKASTLAYCAIMNALENLNLNDDFLDRCDEIMSSALAVNDDKSRISDVQDALYDAVTSGPNSNSFALAVTGSPPTSPKSNAPKPSVQVDSPRSVCS</sequence>
<dbReference type="Gene3D" id="1.10.472.10">
    <property type="entry name" value="Cyclin-like"/>
    <property type="match status" value="2"/>
</dbReference>
<protein>
    <recommendedName>
        <fullName evidence="4">Cyclin-like domain-containing protein</fullName>
    </recommendedName>
</protein>
<dbReference type="AlphaFoldDB" id="A0A1Z5JYU4"/>
<name>A0A1Z5JYU4_FISSO</name>
<gene>
    <name evidence="5" type="ORF">FisN_8Hh219</name>
</gene>
<dbReference type="Proteomes" id="UP000198406">
    <property type="component" value="Unassembled WGS sequence"/>
</dbReference>
<dbReference type="PANTHER" id="PTHR10177">
    <property type="entry name" value="CYCLINS"/>
    <property type="match status" value="1"/>
</dbReference>
<dbReference type="InterPro" id="IPR013763">
    <property type="entry name" value="Cyclin-like_dom"/>
</dbReference>
<evidence type="ECO:0000256" key="2">
    <source>
        <dbReference type="RuleBase" id="RU000383"/>
    </source>
</evidence>
<dbReference type="InterPro" id="IPR006671">
    <property type="entry name" value="Cyclin_N"/>
</dbReference>
<feature type="domain" description="Cyclin-like" evidence="4">
    <location>
        <begin position="80"/>
        <end position="169"/>
    </location>
</feature>
<dbReference type="FunFam" id="1.10.472.10:FF:000093">
    <property type="entry name" value="Predicted protein"/>
    <property type="match status" value="1"/>
</dbReference>
<dbReference type="InterPro" id="IPR036915">
    <property type="entry name" value="Cyclin-like_sf"/>
</dbReference>
<dbReference type="Pfam" id="PF02984">
    <property type="entry name" value="Cyclin_C"/>
    <property type="match status" value="1"/>
</dbReference>
<evidence type="ECO:0000313" key="5">
    <source>
        <dbReference type="EMBL" id="GAX18998.1"/>
    </source>
</evidence>
<dbReference type="SMART" id="SM00385">
    <property type="entry name" value="CYCLIN"/>
    <property type="match status" value="1"/>
</dbReference>
<comment type="caution">
    <text evidence="5">The sequence shown here is derived from an EMBL/GenBank/DDBJ whole genome shotgun (WGS) entry which is preliminary data.</text>
</comment>
<proteinExistence type="inferred from homology"/>
<dbReference type="Pfam" id="PF00134">
    <property type="entry name" value="Cyclin_N"/>
    <property type="match status" value="1"/>
</dbReference>
<dbReference type="InterPro" id="IPR004367">
    <property type="entry name" value="Cyclin_C-dom"/>
</dbReference>
<organism evidence="5 6">
    <name type="scientific">Fistulifera solaris</name>
    <name type="common">Oleaginous diatom</name>
    <dbReference type="NCBI Taxonomy" id="1519565"/>
    <lineage>
        <taxon>Eukaryota</taxon>
        <taxon>Sar</taxon>
        <taxon>Stramenopiles</taxon>
        <taxon>Ochrophyta</taxon>
        <taxon>Bacillariophyta</taxon>
        <taxon>Bacillariophyceae</taxon>
        <taxon>Bacillariophycidae</taxon>
        <taxon>Naviculales</taxon>
        <taxon>Naviculaceae</taxon>
        <taxon>Fistulifera</taxon>
    </lineage>
</organism>
<feature type="region of interest" description="Disordered" evidence="3">
    <location>
        <begin position="282"/>
        <end position="319"/>
    </location>
</feature>
<dbReference type="InParanoid" id="A0A1Z5JYU4"/>
<evidence type="ECO:0000256" key="3">
    <source>
        <dbReference type="SAM" id="MobiDB-lite"/>
    </source>
</evidence>
<evidence type="ECO:0000313" key="6">
    <source>
        <dbReference type="Proteomes" id="UP000198406"/>
    </source>
</evidence>
<comment type="similarity">
    <text evidence="2">Belongs to the cyclin family.</text>
</comment>